<dbReference type="EMBL" id="VNHO01000043">
    <property type="protein sequence ID" value="TYP47890.1"/>
    <property type="molecule type" value="Genomic_DNA"/>
</dbReference>
<dbReference type="Gene3D" id="3.20.20.150">
    <property type="entry name" value="Divalent-metal-dependent TIM barrel enzymes"/>
    <property type="match status" value="1"/>
</dbReference>
<dbReference type="PANTHER" id="PTHR43489:SF7">
    <property type="entry name" value="3-DEHYDRO-D-GULOSIDE 4-EPIMERASE-RELATED"/>
    <property type="match status" value="1"/>
</dbReference>
<evidence type="ECO:0000256" key="1">
    <source>
        <dbReference type="ARBA" id="ARBA00023235"/>
    </source>
</evidence>
<sequence>MKFSLTIAKDVSETFPVLLRGDYAENIKKASQLGYDCVEIHVRDPLELNLDEILSACEKNHVTVSTLGTGLGYVIDRLSFTNPDREIRERAVARIIDHINAARELGAKVIIGSMRGSIPDKSEYKKYEAFALECFEKCLSQAEDKGVTLLVEAINRYETNFINIVEEALEFIEKIGSSHLQVHIDTFHMNIEEVGMAKSIKTAGSLLGHVHFADSNRRYPGMGHINFKEIIKALKDTGYNGAIAFECLPYPNGEEAAKGAIENIKAIFMISM</sequence>
<dbReference type="OrthoDB" id="9786584at2"/>
<dbReference type="InterPro" id="IPR036237">
    <property type="entry name" value="Xyl_isomerase-like_sf"/>
</dbReference>
<dbReference type="PANTHER" id="PTHR43489">
    <property type="entry name" value="ISOMERASE"/>
    <property type="match status" value="1"/>
</dbReference>
<dbReference type="AlphaFoldDB" id="A0A5S5ADI3"/>
<keyword evidence="1 3" id="KW-0413">Isomerase</keyword>
<comment type="caution">
    <text evidence="3">The sequence shown here is derived from an EMBL/GenBank/DDBJ whole genome shotgun (WGS) entry which is preliminary data.</text>
</comment>
<gene>
    <name evidence="3" type="ORF">LZ11_02386</name>
</gene>
<dbReference type="InterPro" id="IPR050417">
    <property type="entry name" value="Sugar_Epim/Isomerase"/>
</dbReference>
<dbReference type="RefSeq" id="WP_148868031.1">
    <property type="nucleotide sequence ID" value="NZ_VNHO01000043.1"/>
</dbReference>
<proteinExistence type="predicted"/>
<dbReference type="SUPFAM" id="SSF51658">
    <property type="entry name" value="Xylose isomerase-like"/>
    <property type="match status" value="1"/>
</dbReference>
<dbReference type="InterPro" id="IPR013022">
    <property type="entry name" value="Xyl_isomerase-like_TIM-brl"/>
</dbReference>
<accession>A0A5S5ADI3</accession>
<reference evidence="3 4" key="1">
    <citation type="submission" date="2019-07" db="EMBL/GenBank/DDBJ databases">
        <title>Genomic Encyclopedia of Type Strains, Phase I: the one thousand microbial genomes (KMG-I) project.</title>
        <authorList>
            <person name="Kyrpides N."/>
        </authorList>
    </citation>
    <scope>NUCLEOTIDE SEQUENCE [LARGE SCALE GENOMIC DNA]</scope>
    <source>
        <strain evidence="3 4">DSM 16647</strain>
    </source>
</reference>
<evidence type="ECO:0000313" key="4">
    <source>
        <dbReference type="Proteomes" id="UP000322294"/>
    </source>
</evidence>
<protein>
    <submittedName>
        <fullName evidence="3">Sugar phosphate isomerase/epimerase</fullName>
    </submittedName>
</protein>
<evidence type="ECO:0000313" key="3">
    <source>
        <dbReference type="EMBL" id="TYP47890.1"/>
    </source>
</evidence>
<dbReference type="Proteomes" id="UP000322294">
    <property type="component" value="Unassembled WGS sequence"/>
</dbReference>
<dbReference type="GO" id="GO:0016853">
    <property type="term" value="F:isomerase activity"/>
    <property type="evidence" value="ECO:0007669"/>
    <property type="project" value="UniProtKB-KW"/>
</dbReference>
<organism evidence="3 4">
    <name type="scientific">Thermosediminibacter litoriperuensis</name>
    <dbReference type="NCBI Taxonomy" id="291989"/>
    <lineage>
        <taxon>Bacteria</taxon>
        <taxon>Bacillati</taxon>
        <taxon>Bacillota</taxon>
        <taxon>Clostridia</taxon>
        <taxon>Thermosediminibacterales</taxon>
        <taxon>Thermosediminibacteraceae</taxon>
        <taxon>Thermosediminibacter</taxon>
    </lineage>
</organism>
<keyword evidence="4" id="KW-1185">Reference proteome</keyword>
<evidence type="ECO:0000259" key="2">
    <source>
        <dbReference type="Pfam" id="PF01261"/>
    </source>
</evidence>
<dbReference type="Pfam" id="PF01261">
    <property type="entry name" value="AP_endonuc_2"/>
    <property type="match status" value="1"/>
</dbReference>
<feature type="domain" description="Xylose isomerase-like TIM barrel" evidence="2">
    <location>
        <begin position="28"/>
        <end position="265"/>
    </location>
</feature>
<name>A0A5S5ADI3_9FIRM</name>